<dbReference type="PANTHER" id="PTHR13302:SF8">
    <property type="entry name" value="CONSERVED OLIGOMERIC GOLGI COMPLEX SUBUNIT 3"/>
    <property type="match status" value="1"/>
</dbReference>
<dbReference type="Proteomes" id="UP000070544">
    <property type="component" value="Unassembled WGS sequence"/>
</dbReference>
<evidence type="ECO:0000256" key="9">
    <source>
        <dbReference type="SAM" id="Coils"/>
    </source>
</evidence>
<feature type="domain" description="Conserved oligomeric Golgi complex subunit 3 C-terminal" evidence="12">
    <location>
        <begin position="350"/>
        <end position="403"/>
    </location>
</feature>
<feature type="domain" description="Conserved oligomeric Golgi complex subunit 3 N-terminal" evidence="11">
    <location>
        <begin position="179"/>
        <end position="319"/>
    </location>
</feature>
<dbReference type="Pfam" id="PF20671">
    <property type="entry name" value="COG3_C"/>
    <property type="match status" value="2"/>
</dbReference>
<comment type="similarity">
    <text evidence="2">Belongs to the COG3 family.</text>
</comment>
<protein>
    <recommendedName>
        <fullName evidence="3">Conserved oligomeric Golgi complex subunit 3</fullName>
    </recommendedName>
    <alternativeName>
        <fullName evidence="8">Component of oligomeric Golgi complex 3</fullName>
    </alternativeName>
</protein>
<evidence type="ECO:0000256" key="10">
    <source>
        <dbReference type="SAM" id="MobiDB-lite"/>
    </source>
</evidence>
<keyword evidence="5" id="KW-0653">Protein transport</keyword>
<dbReference type="InterPro" id="IPR007265">
    <property type="entry name" value="COG_su3"/>
</dbReference>
<dbReference type="GO" id="GO:0005801">
    <property type="term" value="C:cis-Golgi network"/>
    <property type="evidence" value="ECO:0007669"/>
    <property type="project" value="InterPro"/>
</dbReference>
<proteinExistence type="inferred from homology"/>
<evidence type="ECO:0000259" key="12">
    <source>
        <dbReference type="Pfam" id="PF20671"/>
    </source>
</evidence>
<evidence type="ECO:0000256" key="1">
    <source>
        <dbReference type="ARBA" id="ARBA00004395"/>
    </source>
</evidence>
<name>A0A139A9X4_GONPJ</name>
<evidence type="ECO:0000256" key="6">
    <source>
        <dbReference type="ARBA" id="ARBA00023034"/>
    </source>
</evidence>
<keyword evidence="4" id="KW-0813">Transport</keyword>
<dbReference type="EMBL" id="KQ965776">
    <property type="protein sequence ID" value="KXS13586.1"/>
    <property type="molecule type" value="Genomic_DNA"/>
</dbReference>
<feature type="coiled-coil region" evidence="9">
    <location>
        <begin position="211"/>
        <end position="241"/>
    </location>
</feature>
<keyword evidence="7" id="KW-0472">Membrane</keyword>
<feature type="compositionally biased region" description="Polar residues" evidence="10">
    <location>
        <begin position="1"/>
        <end position="11"/>
    </location>
</feature>
<keyword evidence="6" id="KW-0333">Golgi apparatus</keyword>
<dbReference type="GO" id="GO:0017119">
    <property type="term" value="C:Golgi transport complex"/>
    <property type="evidence" value="ECO:0007669"/>
    <property type="project" value="TreeGrafter"/>
</dbReference>
<organism evidence="13 14">
    <name type="scientific">Gonapodya prolifera (strain JEL478)</name>
    <name type="common">Monoblepharis prolifera</name>
    <dbReference type="NCBI Taxonomy" id="1344416"/>
    <lineage>
        <taxon>Eukaryota</taxon>
        <taxon>Fungi</taxon>
        <taxon>Fungi incertae sedis</taxon>
        <taxon>Chytridiomycota</taxon>
        <taxon>Chytridiomycota incertae sedis</taxon>
        <taxon>Monoblepharidomycetes</taxon>
        <taxon>Monoblepharidales</taxon>
        <taxon>Gonapodyaceae</taxon>
        <taxon>Gonapodya</taxon>
    </lineage>
</organism>
<evidence type="ECO:0000256" key="7">
    <source>
        <dbReference type="ARBA" id="ARBA00023136"/>
    </source>
</evidence>
<evidence type="ECO:0000256" key="3">
    <source>
        <dbReference type="ARBA" id="ARBA00020976"/>
    </source>
</evidence>
<evidence type="ECO:0000256" key="8">
    <source>
        <dbReference type="ARBA" id="ARBA00031339"/>
    </source>
</evidence>
<reference evidence="13 14" key="1">
    <citation type="journal article" date="2015" name="Genome Biol. Evol.">
        <title>Phylogenomic analyses indicate that early fungi evolved digesting cell walls of algal ancestors of land plants.</title>
        <authorList>
            <person name="Chang Y."/>
            <person name="Wang S."/>
            <person name="Sekimoto S."/>
            <person name="Aerts A.L."/>
            <person name="Choi C."/>
            <person name="Clum A."/>
            <person name="LaButti K.M."/>
            <person name="Lindquist E.A."/>
            <person name="Yee Ngan C."/>
            <person name="Ohm R.A."/>
            <person name="Salamov A.A."/>
            <person name="Grigoriev I.V."/>
            <person name="Spatafora J.W."/>
            <person name="Berbee M.L."/>
        </authorList>
    </citation>
    <scope>NUCLEOTIDE SEQUENCE [LARGE SCALE GENOMIC DNA]</scope>
    <source>
        <strain evidence="13 14">JEL478</strain>
    </source>
</reference>
<dbReference type="GO" id="GO:0000139">
    <property type="term" value="C:Golgi membrane"/>
    <property type="evidence" value="ECO:0007669"/>
    <property type="project" value="UniProtKB-SubCell"/>
</dbReference>
<evidence type="ECO:0000313" key="14">
    <source>
        <dbReference type="Proteomes" id="UP000070544"/>
    </source>
</evidence>
<dbReference type="GO" id="GO:0007030">
    <property type="term" value="P:Golgi organization"/>
    <property type="evidence" value="ECO:0007669"/>
    <property type="project" value="TreeGrafter"/>
</dbReference>
<sequence length="955" mass="105900">MSTLSGSSDTATAFGHGLPSPVSKRSIAERWESFTDLRAHMKESIADIQASCAELPLPEKFTTPTAIDNHLDTKPHLPRRLSSGEILVTSAGQLQPHEYVTRPRPSMVDDGLAQNSSKLSSAKMQYADVDANMIPEKAQGNPTLNSSITPIENTQQFLSWFSAIEDEMEKEQDDVYRSHLATLNLYLSACDNILWSLEHTSSLLSQLSTNYSSVQSKTRALQEACERLLEEQTELSEVEREIVDRLRFFDDLETISRQLSMSGDIFSRFLAMLERLDECLEFMEAHANYLEADLYRLRFRQCLTRSMSMIKLQFLSEIQKLVSSDGARLGTTVASSRPTSDIQGPSEDLHIYLKFRASAMRLRPLIQELERRVPSNKEYLSLLRECYATYFSVRLAQITTKLQGATRDMAKVGLLKTEPSSIGSGFEAPQKPSVATGPSACDLVGMAKTGFAYVSHICSEEYSLFRQFFSAGSTELSNFLDSLIAPVCDSLRSLIIHETRIDHLSELSLLLSSIASSSSAGLLVDANADKNIDGTEIVDDDDEAGGGAVREAAIKVLEDTQARLSFRAQEYIRKEIERYEPREADLEVFLKSRKFGNSKALSFLPPYTTSSSSFDATSAKEAATIAVEEEISSPKPLNQVAAVEESESEDQLARRSSLSIANSNWSGLGGKTIVYGGGELYPTVQRTLYVLRRLYRALKPAVFEDIAQEAVDLCRKSLVLASEILARKSRQEAQLFLIKNILTLREETVTFDASFVRREDYVDLPSVRDALLLLLDPNTFISFGANIKVVESYADARQNLDQELKRVSEAFVVETSTACVDPLQSFLAKVSAFKLGANSSASSGTVKDQIYAQPTHVQQAYDSFREALSVRLVGSVQRLDEMIGDKKTEAVIVRVIKNSILDSYRNFYAIVKSEYGAEPKVLERLATPSEMEENIVRLTGGIDGAGLTNSFVGEV</sequence>
<evidence type="ECO:0000256" key="4">
    <source>
        <dbReference type="ARBA" id="ARBA00022448"/>
    </source>
</evidence>
<gene>
    <name evidence="13" type="ORF">M427DRAFT_124821</name>
</gene>
<comment type="subcellular location">
    <subcellularLocation>
        <location evidence="1">Golgi apparatus membrane</location>
        <topology evidence="1">Peripheral membrane protein</topology>
    </subcellularLocation>
</comment>
<evidence type="ECO:0000256" key="5">
    <source>
        <dbReference type="ARBA" id="ARBA00022927"/>
    </source>
</evidence>
<dbReference type="InterPro" id="IPR048685">
    <property type="entry name" value="COG3_C"/>
</dbReference>
<feature type="region of interest" description="Disordered" evidence="10">
    <location>
        <begin position="1"/>
        <end position="22"/>
    </location>
</feature>
<dbReference type="PANTHER" id="PTHR13302">
    <property type="entry name" value="CONSERVED OLIGOMERIC GOLGI COMPLEX COMPONENT 3"/>
    <property type="match status" value="1"/>
</dbReference>
<dbReference type="GO" id="GO:0006891">
    <property type="term" value="P:intra-Golgi vesicle-mediated transport"/>
    <property type="evidence" value="ECO:0007669"/>
    <property type="project" value="TreeGrafter"/>
</dbReference>
<dbReference type="InterPro" id="IPR048320">
    <property type="entry name" value="COG3_N"/>
</dbReference>
<dbReference type="GO" id="GO:0006886">
    <property type="term" value="P:intracellular protein transport"/>
    <property type="evidence" value="ECO:0007669"/>
    <property type="project" value="InterPro"/>
</dbReference>
<feature type="domain" description="Conserved oligomeric Golgi complex subunit 3 C-terminal" evidence="12">
    <location>
        <begin position="441"/>
        <end position="765"/>
    </location>
</feature>
<evidence type="ECO:0000313" key="13">
    <source>
        <dbReference type="EMBL" id="KXS13586.1"/>
    </source>
</evidence>
<dbReference type="OrthoDB" id="296793at2759"/>
<keyword evidence="14" id="KW-1185">Reference proteome</keyword>
<dbReference type="AlphaFoldDB" id="A0A139A9X4"/>
<evidence type="ECO:0000256" key="2">
    <source>
        <dbReference type="ARBA" id="ARBA00009936"/>
    </source>
</evidence>
<accession>A0A139A9X4</accession>
<dbReference type="Pfam" id="PF04136">
    <property type="entry name" value="COG3_N"/>
    <property type="match status" value="1"/>
</dbReference>
<evidence type="ECO:0000259" key="11">
    <source>
        <dbReference type="Pfam" id="PF04136"/>
    </source>
</evidence>
<keyword evidence="9" id="KW-0175">Coiled coil</keyword>
<dbReference type="OMA" id="DEFELWG"/>
<dbReference type="STRING" id="1344416.A0A139A9X4"/>